<feature type="region of interest" description="Disordered" evidence="1">
    <location>
        <begin position="1"/>
        <end position="69"/>
    </location>
</feature>
<evidence type="ECO:0000313" key="3">
    <source>
        <dbReference type="Proteomes" id="UP000226431"/>
    </source>
</evidence>
<sequence length="90" mass="9678">MQMAKIQRHIPIITSPTLHPYHPNQGEPSDTSSSKTTAYNARDEPSRSQTPAQSLAYGAEDVARSSGAGSVCAAVRDVGGEQRRRINILS</sequence>
<feature type="compositionally biased region" description="Polar residues" evidence="1">
    <location>
        <begin position="26"/>
        <end position="39"/>
    </location>
</feature>
<dbReference type="Proteomes" id="UP000226431">
    <property type="component" value="Unassembled WGS sequence"/>
</dbReference>
<accession>A0A2C5Z6R7</accession>
<comment type="caution">
    <text evidence="2">The sequence shown here is derived from an EMBL/GenBank/DDBJ whole genome shotgun (WGS) entry which is preliminary data.</text>
</comment>
<keyword evidence="3" id="KW-1185">Reference proteome</keyword>
<organism evidence="2 3">
    <name type="scientific">Ophiocordyceps camponoti-rufipedis</name>
    <dbReference type="NCBI Taxonomy" id="2004952"/>
    <lineage>
        <taxon>Eukaryota</taxon>
        <taxon>Fungi</taxon>
        <taxon>Dikarya</taxon>
        <taxon>Ascomycota</taxon>
        <taxon>Pezizomycotina</taxon>
        <taxon>Sordariomycetes</taxon>
        <taxon>Hypocreomycetidae</taxon>
        <taxon>Hypocreales</taxon>
        <taxon>Ophiocordycipitaceae</taxon>
        <taxon>Ophiocordyceps</taxon>
    </lineage>
</organism>
<name>A0A2C5Z6R7_9HYPO</name>
<evidence type="ECO:0000313" key="2">
    <source>
        <dbReference type="EMBL" id="PHH74871.1"/>
    </source>
</evidence>
<evidence type="ECO:0000256" key="1">
    <source>
        <dbReference type="SAM" id="MobiDB-lite"/>
    </source>
</evidence>
<protein>
    <submittedName>
        <fullName evidence="2">Uncharacterized protein</fullName>
    </submittedName>
</protein>
<dbReference type="EMBL" id="NJES01000248">
    <property type="protein sequence ID" value="PHH74871.1"/>
    <property type="molecule type" value="Genomic_DNA"/>
</dbReference>
<reference evidence="2 3" key="1">
    <citation type="submission" date="2017-06" db="EMBL/GenBank/DDBJ databases">
        <title>Ant-infecting Ophiocordyceps genomes reveal a high diversity of potential behavioral manipulation genes and a possible major role for enterotoxins.</title>
        <authorList>
            <person name="De Bekker C."/>
            <person name="Evans H.C."/>
            <person name="Brachmann A."/>
            <person name="Hughes D.P."/>
        </authorList>
    </citation>
    <scope>NUCLEOTIDE SEQUENCE [LARGE SCALE GENOMIC DNA]</scope>
    <source>
        <strain evidence="2 3">Map16</strain>
    </source>
</reference>
<proteinExistence type="predicted"/>
<gene>
    <name evidence="2" type="ORF">CDD80_2780</name>
</gene>
<dbReference type="AlphaFoldDB" id="A0A2C5Z6R7"/>